<name>A0A0A7KMF0_9DEIO</name>
<dbReference type="HOGENOM" id="CLU_1150384_0_0_0"/>
<reference evidence="3" key="1">
    <citation type="submission" date="2014-11" db="EMBL/GenBank/DDBJ databases">
        <title>Hymenobacter sp. DG25B genome submission.</title>
        <authorList>
            <person name="Jung H.-Y."/>
            <person name="Kim M.K."/>
            <person name="Srinivasan S."/>
            <person name="Lim S."/>
        </authorList>
    </citation>
    <scope>NUCLEOTIDE SEQUENCE [LARGE SCALE GENOMIC DNA]</scope>
    <source>
        <strain evidence="3">DY59</strain>
    </source>
</reference>
<accession>A0A0A7KMF0</accession>
<evidence type="ECO:0000313" key="2">
    <source>
        <dbReference type="EMBL" id="AIZ45788.1"/>
    </source>
</evidence>
<evidence type="ECO:0000313" key="3">
    <source>
        <dbReference type="Proteomes" id="UP000030634"/>
    </source>
</evidence>
<sequence length="241" mass="25971">MLDPGMKAARTLPFLLLLASLGAAVKTDVAPPLGNVGLARLSALLPLQGQNVTIMEKRPSLSTVDLRMRVERVGGSADALYQVIVSASRGVRAPYDPRLGISEEDYRRYLVFQEVLVSSSKTARLALTRDSSRVVFGSNPALNNVLDGLSINLRTGELRGPEGYSALPTPVVPSTAPDRVLPVRSGFQWKLLGSDATAGNGVRATLNLLELESGLIILNYSRTSMINRKLTEGEIIIGYDR</sequence>
<gene>
    <name evidence="2" type="ORF">QR90_12995</name>
</gene>
<evidence type="ECO:0000256" key="1">
    <source>
        <dbReference type="SAM" id="SignalP"/>
    </source>
</evidence>
<dbReference type="AlphaFoldDB" id="A0A0A7KMF0"/>
<keyword evidence="1" id="KW-0732">Signal</keyword>
<dbReference type="EMBL" id="CP010028">
    <property type="protein sequence ID" value="AIZ45788.1"/>
    <property type="molecule type" value="Genomic_DNA"/>
</dbReference>
<organism evidence="2 3">
    <name type="scientific">Deinococcus radiopugnans</name>
    <dbReference type="NCBI Taxonomy" id="57497"/>
    <lineage>
        <taxon>Bacteria</taxon>
        <taxon>Thermotogati</taxon>
        <taxon>Deinococcota</taxon>
        <taxon>Deinococci</taxon>
        <taxon>Deinococcales</taxon>
        <taxon>Deinococcaceae</taxon>
        <taxon>Deinococcus</taxon>
    </lineage>
</organism>
<dbReference type="STRING" id="1182571.QR90_12995"/>
<proteinExistence type="predicted"/>
<dbReference type="KEGG" id="dsw:QR90_12995"/>
<protein>
    <submittedName>
        <fullName evidence="2">Uncharacterized protein</fullName>
    </submittedName>
</protein>
<dbReference type="Proteomes" id="UP000030634">
    <property type="component" value="Chromosome"/>
</dbReference>
<feature type="signal peptide" evidence="1">
    <location>
        <begin position="1"/>
        <end position="23"/>
    </location>
</feature>
<feature type="chain" id="PRO_5002029256" evidence="1">
    <location>
        <begin position="24"/>
        <end position="241"/>
    </location>
</feature>